<dbReference type="Gene3D" id="3.40.50.620">
    <property type="entry name" value="HUPs"/>
    <property type="match status" value="1"/>
</dbReference>
<dbReference type="InterPro" id="IPR003010">
    <property type="entry name" value="C-N_Hydrolase"/>
</dbReference>
<dbReference type="CDD" id="cd00553">
    <property type="entry name" value="NAD_synthase"/>
    <property type="match status" value="1"/>
</dbReference>
<dbReference type="PROSITE" id="PS50263">
    <property type="entry name" value="CN_HYDROLASE"/>
    <property type="match status" value="1"/>
</dbReference>
<dbReference type="InterPro" id="IPR041856">
    <property type="entry name" value="NAD+_synth_C"/>
</dbReference>
<comment type="similarity">
    <text evidence="2 7 8">In the C-terminal section; belongs to the NAD synthetase family.</text>
</comment>
<dbReference type="InterPro" id="IPR014729">
    <property type="entry name" value="Rossmann-like_a/b/a_fold"/>
</dbReference>
<dbReference type="GO" id="GO:0009435">
    <property type="term" value="P:NAD+ biosynthetic process"/>
    <property type="evidence" value="ECO:0007669"/>
    <property type="project" value="UniProtKB-UniRule"/>
</dbReference>
<dbReference type="InterPro" id="IPR022310">
    <property type="entry name" value="NAD/GMP_synthase"/>
</dbReference>
<comment type="catalytic activity">
    <reaction evidence="7 8">
        <text>deamido-NAD(+) + L-glutamine + ATP + H2O = L-glutamate + AMP + diphosphate + NAD(+) + H(+)</text>
        <dbReference type="Rhea" id="RHEA:24384"/>
        <dbReference type="ChEBI" id="CHEBI:15377"/>
        <dbReference type="ChEBI" id="CHEBI:15378"/>
        <dbReference type="ChEBI" id="CHEBI:29985"/>
        <dbReference type="ChEBI" id="CHEBI:30616"/>
        <dbReference type="ChEBI" id="CHEBI:33019"/>
        <dbReference type="ChEBI" id="CHEBI:57540"/>
        <dbReference type="ChEBI" id="CHEBI:58359"/>
        <dbReference type="ChEBI" id="CHEBI:58437"/>
        <dbReference type="ChEBI" id="CHEBI:456215"/>
        <dbReference type="EC" id="6.3.5.1"/>
    </reaction>
</comment>
<accession>A0A844ZTQ9</accession>
<feature type="active site" description="Proton acceptor; for glutaminase activity" evidence="7">
    <location>
        <position position="144"/>
    </location>
</feature>
<proteinExistence type="inferred from homology"/>
<reference evidence="10 11" key="1">
    <citation type="submission" date="2019-12" db="EMBL/GenBank/DDBJ databases">
        <title>Genomic-based taxomic classification of the family Erythrobacteraceae.</title>
        <authorList>
            <person name="Xu L."/>
        </authorList>
    </citation>
    <scope>NUCLEOTIDE SEQUENCE [LARGE SCALE GENOMIC DNA]</scope>
    <source>
        <strain evidence="10 11">KCTC 52763</strain>
    </source>
</reference>
<keyword evidence="6 7" id="KW-0520">NAD</keyword>
<feature type="binding site" evidence="7">
    <location>
        <begin position="583"/>
        <end position="586"/>
    </location>
    <ligand>
        <name>deamido-NAD(+)</name>
        <dbReference type="ChEBI" id="CHEBI:58437"/>
        <note>ligand shared between two neighboring subunits</note>
    </ligand>
</feature>
<dbReference type="FunFam" id="3.40.50.620:FF:000155">
    <property type="entry name" value="Glutamine-dependent NAD(+) synthetase"/>
    <property type="match status" value="1"/>
</dbReference>
<dbReference type="CDD" id="cd07570">
    <property type="entry name" value="GAT_Gln-NAD-synth"/>
    <property type="match status" value="1"/>
</dbReference>
<keyword evidence="5 7" id="KW-0067">ATP-binding</keyword>
<evidence type="ECO:0000256" key="2">
    <source>
        <dbReference type="ARBA" id="ARBA00007145"/>
    </source>
</evidence>
<evidence type="ECO:0000256" key="8">
    <source>
        <dbReference type="PIRNR" id="PIRNR006630"/>
    </source>
</evidence>
<dbReference type="OrthoDB" id="9760188at2"/>
<dbReference type="Proteomes" id="UP000442714">
    <property type="component" value="Unassembled WGS sequence"/>
</dbReference>
<evidence type="ECO:0000259" key="9">
    <source>
        <dbReference type="PROSITE" id="PS50263"/>
    </source>
</evidence>
<dbReference type="Gene3D" id="1.10.10.1140">
    <property type="entry name" value="Glutamine-dependent NAD+ synthetase, C-terminal domain"/>
    <property type="match status" value="1"/>
</dbReference>
<protein>
    <recommendedName>
        <fullName evidence="7 8">Glutamine-dependent NAD(+) synthetase</fullName>
        <ecNumber evidence="7 8">6.3.5.1</ecNumber>
    </recommendedName>
    <alternativeName>
        <fullName evidence="7 8">NAD(+) synthase [glutamine-hydrolyzing]</fullName>
    </alternativeName>
</protein>
<keyword evidence="11" id="KW-1185">Reference proteome</keyword>
<feature type="binding site" evidence="7">
    <location>
        <position position="302"/>
    </location>
    <ligand>
        <name>L-glutamine</name>
        <dbReference type="ChEBI" id="CHEBI:58359"/>
    </ligand>
</feature>
<keyword evidence="4 7" id="KW-0547">Nucleotide-binding</keyword>
<feature type="binding site" evidence="7">
    <location>
        <position position="296"/>
    </location>
    <ligand>
        <name>L-glutamine</name>
        <dbReference type="ChEBI" id="CHEBI:58359"/>
    </ligand>
</feature>
<dbReference type="InterPro" id="IPR014445">
    <property type="entry name" value="Gln-dep_NAD_synthase"/>
</dbReference>
<comment type="caution">
    <text evidence="10">The sequence shown here is derived from an EMBL/GenBank/DDBJ whole genome shotgun (WGS) entry which is preliminary data.</text>
</comment>
<dbReference type="GO" id="GO:0008795">
    <property type="term" value="F:NAD+ synthase activity"/>
    <property type="evidence" value="ECO:0007669"/>
    <property type="project" value="UniProtKB-UniRule"/>
</dbReference>
<gene>
    <name evidence="7" type="primary">nadE</name>
    <name evidence="10" type="ORF">GRI41_07605</name>
</gene>
<evidence type="ECO:0000256" key="3">
    <source>
        <dbReference type="ARBA" id="ARBA00022598"/>
    </source>
</evidence>
<evidence type="ECO:0000256" key="4">
    <source>
        <dbReference type="ARBA" id="ARBA00022741"/>
    </source>
</evidence>
<comment type="pathway">
    <text evidence="1 7 8">Cofactor biosynthesis; NAD(+) biosynthesis; NAD(+) from deamido-NAD(+) (L-Gln route): step 1/1.</text>
</comment>
<dbReference type="GO" id="GO:0005737">
    <property type="term" value="C:cytoplasm"/>
    <property type="evidence" value="ECO:0007669"/>
    <property type="project" value="InterPro"/>
</dbReference>
<evidence type="ECO:0000256" key="5">
    <source>
        <dbReference type="ARBA" id="ARBA00022840"/>
    </source>
</evidence>
<dbReference type="EC" id="6.3.5.1" evidence="7 8"/>
<evidence type="ECO:0000256" key="1">
    <source>
        <dbReference type="ARBA" id="ARBA00005188"/>
    </source>
</evidence>
<organism evidence="10 11">
    <name type="scientific">Pontixanthobacter aquaemixtae</name>
    <dbReference type="NCBI Taxonomy" id="1958940"/>
    <lineage>
        <taxon>Bacteria</taxon>
        <taxon>Pseudomonadati</taxon>
        <taxon>Pseudomonadota</taxon>
        <taxon>Alphaproteobacteria</taxon>
        <taxon>Sphingomonadales</taxon>
        <taxon>Erythrobacteraceae</taxon>
        <taxon>Pontixanthobacter</taxon>
    </lineage>
</organism>
<keyword evidence="3 7" id="KW-0436">Ligase</keyword>
<dbReference type="EMBL" id="WTYX01000001">
    <property type="protein sequence ID" value="MXO90682.1"/>
    <property type="molecule type" value="Genomic_DNA"/>
</dbReference>
<name>A0A844ZTQ9_9SPHN</name>
<feature type="binding site" evidence="7">
    <location>
        <position position="549"/>
    </location>
    <ligand>
        <name>deamido-NAD(+)</name>
        <dbReference type="ChEBI" id="CHEBI:58437"/>
        <note>ligand shared between two neighboring subunits</note>
    </ligand>
</feature>
<dbReference type="SUPFAM" id="SSF52402">
    <property type="entry name" value="Adenine nucleotide alpha hydrolases-like"/>
    <property type="match status" value="1"/>
</dbReference>
<dbReference type="NCBIfam" id="NF002730">
    <property type="entry name" value="PRK02628.1"/>
    <property type="match status" value="1"/>
</dbReference>
<feature type="binding site" evidence="7">
    <location>
        <position position="729"/>
    </location>
    <ligand>
        <name>deamido-NAD(+)</name>
        <dbReference type="ChEBI" id="CHEBI:58437"/>
        <note>ligand shared between two neighboring subunits</note>
    </ligand>
</feature>
<feature type="binding site" evidence="7">
    <location>
        <begin position="459"/>
        <end position="466"/>
    </location>
    <ligand>
        <name>ATP</name>
        <dbReference type="ChEBI" id="CHEBI:30616"/>
    </ligand>
</feature>
<dbReference type="PANTHER" id="PTHR23090:SF9">
    <property type="entry name" value="GLUTAMINE-DEPENDENT NAD(+) SYNTHETASE"/>
    <property type="match status" value="1"/>
</dbReference>
<dbReference type="HAMAP" id="MF_02090">
    <property type="entry name" value="NadE_glutamine_dep"/>
    <property type="match status" value="1"/>
</dbReference>
<dbReference type="AlphaFoldDB" id="A0A844ZTQ9"/>
<feature type="binding site" evidence="7">
    <location>
        <position position="573"/>
    </location>
    <ligand>
        <name>ATP</name>
        <dbReference type="ChEBI" id="CHEBI:30616"/>
    </ligand>
</feature>
<evidence type="ECO:0000256" key="6">
    <source>
        <dbReference type="ARBA" id="ARBA00023027"/>
    </source>
</evidence>
<feature type="binding site" evidence="7">
    <location>
        <position position="578"/>
    </location>
    <ligand>
        <name>deamido-NAD(+)</name>
        <dbReference type="ChEBI" id="CHEBI:58437"/>
        <note>ligand shared between two neighboring subunits</note>
    </ligand>
</feature>
<dbReference type="GO" id="GO:0003952">
    <property type="term" value="F:NAD+ synthase (glutamine-hydrolyzing) activity"/>
    <property type="evidence" value="ECO:0007669"/>
    <property type="project" value="UniProtKB-UniRule"/>
</dbReference>
<dbReference type="UniPathway" id="UPA00253">
    <property type="reaction ID" value="UER00334"/>
</dbReference>
<feature type="binding site" evidence="7">
    <location>
        <position position="219"/>
    </location>
    <ligand>
        <name>L-glutamine</name>
        <dbReference type="ChEBI" id="CHEBI:58359"/>
    </ligand>
</feature>
<evidence type="ECO:0000256" key="7">
    <source>
        <dbReference type="HAMAP-Rule" id="MF_02090"/>
    </source>
</evidence>
<sequence>MHLAGIKIRDWREAHDPPLNAAEFGELYGAPKPWPSRTVYGWETKGKIARAAVQRRLAELGICTFEDWLEPAADIQSDTKDTAMSSPKKSGAHPFYCAHTHGFVRVATSTPQVRTADVAFNREAILTEAKRAHDAHVDLVVYPELCVSSYAIDDLHLQSALLDAVEEAVGDIVAASAKLAPVLLVGAPLRRGGKIYNCALVIAGGRLLGVVPKSFLPNYREYYEKRWFAHGRSVQGQEISVAGHTAPFGTDLIFAASNLPGFTLNVEICEDYWAPNPPSTLGALAGATILANLSASNVTIGKSDERHMLARAQSSRAIAAYAYSASGHGESTTDLAWDGQGMIYELGDLMAESERFSLDAELSIADIDTERLLAERMRNQTFNDAAEAQQCPEQWFRTISFEHKSVGGDIGLYRPIRRFPFVPNRANKLDEDCYEAFNIQVDGLMRRMSATKAKSIVIGISGGLDSTHALIVAAKACDRLGLDRTMIKGFTMPGFGTSDHTKSNAWKLMEAMGISTEEIDIVPAATRMLEDIGHPFADGEPVYDVTFENVQAGLRTDYLFRLSGQHKGFVLGTGDLSELALGWCTYGVGDQMSHYGVNAGVPKTLIQYLIRWSIQTGQFDAATDEVLQAILDTEISPELVPADEQGGMQSTEEKIGPYELNDFFLHHIIRWGQKPSKVAFLAYHAWKDAGEGLWPADFPEAKKNQYDLEAIRIWLEKFLWRFFQFSQFKRSALPNGPKVSSGGALSPRGDWRAPSDAVADLWLAELKSGMPES</sequence>
<dbReference type="Pfam" id="PF00795">
    <property type="entry name" value="CN_hydrolase"/>
    <property type="match status" value="1"/>
</dbReference>
<dbReference type="FunFam" id="1.10.10.1140:FF:000001">
    <property type="entry name" value="Glutamine-dependent NAD(+) synthetase"/>
    <property type="match status" value="1"/>
</dbReference>
<dbReference type="InterPro" id="IPR036526">
    <property type="entry name" value="C-N_Hydrolase_sf"/>
</dbReference>
<dbReference type="SUPFAM" id="SSF56317">
    <property type="entry name" value="Carbon-nitrogen hydrolase"/>
    <property type="match status" value="1"/>
</dbReference>
<comment type="function">
    <text evidence="7">Catalyzes the ATP-dependent amidation of deamido-NAD to form NAD. Uses L-glutamine as a nitrogen source.</text>
</comment>
<dbReference type="GO" id="GO:0005524">
    <property type="term" value="F:ATP binding"/>
    <property type="evidence" value="ECO:0007669"/>
    <property type="project" value="UniProtKB-UniRule"/>
</dbReference>
<dbReference type="PIRSF" id="PIRSF006630">
    <property type="entry name" value="NADS_GAT"/>
    <property type="match status" value="1"/>
</dbReference>
<dbReference type="InterPro" id="IPR003694">
    <property type="entry name" value="NAD_synthase"/>
</dbReference>
<feature type="domain" description="CN hydrolase" evidence="9">
    <location>
        <begin position="104"/>
        <end position="369"/>
    </location>
</feature>
<dbReference type="Gene3D" id="3.60.110.10">
    <property type="entry name" value="Carbon-nitrogen hydrolase"/>
    <property type="match status" value="1"/>
</dbReference>
<dbReference type="GO" id="GO:0004359">
    <property type="term" value="F:glutaminase activity"/>
    <property type="evidence" value="ECO:0007669"/>
    <property type="project" value="InterPro"/>
</dbReference>
<dbReference type="PANTHER" id="PTHR23090">
    <property type="entry name" value="NH 3 /GLUTAMINE-DEPENDENT NAD + SYNTHETASE"/>
    <property type="match status" value="1"/>
</dbReference>
<feature type="active site" description="Nucleophile; for glutaminase activity" evidence="7">
    <location>
        <position position="269"/>
    </location>
</feature>
<dbReference type="Pfam" id="PF02540">
    <property type="entry name" value="NAD_synthase"/>
    <property type="match status" value="1"/>
</dbReference>
<feature type="active site" description="For glutaminase activity" evidence="7">
    <location>
        <position position="213"/>
    </location>
</feature>
<evidence type="ECO:0000313" key="11">
    <source>
        <dbReference type="Proteomes" id="UP000442714"/>
    </source>
</evidence>
<evidence type="ECO:0000313" key="10">
    <source>
        <dbReference type="EMBL" id="MXO90682.1"/>
    </source>
</evidence>